<organism evidence="1 2">
    <name type="scientific">Blomia tropicalis</name>
    <name type="common">Mite</name>
    <dbReference type="NCBI Taxonomy" id="40697"/>
    <lineage>
        <taxon>Eukaryota</taxon>
        <taxon>Metazoa</taxon>
        <taxon>Ecdysozoa</taxon>
        <taxon>Arthropoda</taxon>
        <taxon>Chelicerata</taxon>
        <taxon>Arachnida</taxon>
        <taxon>Acari</taxon>
        <taxon>Acariformes</taxon>
        <taxon>Sarcoptiformes</taxon>
        <taxon>Astigmata</taxon>
        <taxon>Glycyphagoidea</taxon>
        <taxon>Echimyopodidae</taxon>
        <taxon>Blomia</taxon>
    </lineage>
</organism>
<gene>
    <name evidence="1" type="ORF">RDWZM_008355</name>
</gene>
<comment type="caution">
    <text evidence="1">The sequence shown here is derived from an EMBL/GenBank/DDBJ whole genome shotgun (WGS) entry which is preliminary data.</text>
</comment>
<accession>A0A9Q0M1X6</accession>
<dbReference type="OMA" id="IAPCKWM"/>
<proteinExistence type="predicted"/>
<evidence type="ECO:0000313" key="1">
    <source>
        <dbReference type="EMBL" id="KAJ6217198.1"/>
    </source>
</evidence>
<name>A0A9Q0M1X6_BLOTA</name>
<dbReference type="AlphaFoldDB" id="A0A9Q0M1X6"/>
<protein>
    <submittedName>
        <fullName evidence="1">Uncharacterized protein</fullName>
    </submittedName>
</protein>
<dbReference type="InterPro" id="IPR026750">
    <property type="entry name" value="NTAN1"/>
</dbReference>
<sequence length="391" mass="44893">MPLIIGNHSEPIDPDHDFASFDTLFSNFPNLAASTFNIFDGETTPNSYDCERNPVLYIMQGEMAIVSPQDETIKFILTDDTTTCISGVIRHCRSGLTCLAHFDQPLDIFSDSLDTLLEKMNRLGLSLPKIEANKRSSNVIDHSDPFNEIDFELYLIGGYCDEMKTSEKLTTFLLTRFHQVVHYQINLVCAFIGPLNTKSIHIADSLRIPGGANIPAPKVYGVAVDVCNGTIINATLNRKSNSDLSNVIPMYDIRRASVSFSSEKKLREIYDPERRLLTIEPVSFYQVNSAEALIYFNYALRLRDQDILKKFSTSPYVEPDHFVQDTRNNFQFFLNNRHRNIRRMYFSNDQPRRFRHYRLLCQLDNFNKPGNSSQQSSSSVQYRWKEFTAIN</sequence>
<evidence type="ECO:0000313" key="2">
    <source>
        <dbReference type="Proteomes" id="UP001142055"/>
    </source>
</evidence>
<dbReference type="Proteomes" id="UP001142055">
    <property type="component" value="Chromosome 3"/>
</dbReference>
<dbReference type="GO" id="GO:0008418">
    <property type="term" value="F:protein-N-terminal asparagine amidohydrolase activity"/>
    <property type="evidence" value="ECO:0007669"/>
    <property type="project" value="InterPro"/>
</dbReference>
<dbReference type="PANTHER" id="PTHR12498">
    <property type="entry name" value="N-TERMINAL ASPARAGINE AMIDOHYDROLASE"/>
    <property type="match status" value="1"/>
</dbReference>
<dbReference type="PANTHER" id="PTHR12498:SF0">
    <property type="entry name" value="PROTEIN N-TERMINAL ASPARAGINE AMIDOHYDROLASE"/>
    <property type="match status" value="1"/>
</dbReference>
<dbReference type="GO" id="GO:0006511">
    <property type="term" value="P:ubiquitin-dependent protein catabolic process"/>
    <property type="evidence" value="ECO:0007669"/>
    <property type="project" value="TreeGrafter"/>
</dbReference>
<dbReference type="EMBL" id="JAPWDV010000003">
    <property type="protein sequence ID" value="KAJ6217198.1"/>
    <property type="molecule type" value="Genomic_DNA"/>
</dbReference>
<dbReference type="GO" id="GO:0005634">
    <property type="term" value="C:nucleus"/>
    <property type="evidence" value="ECO:0007669"/>
    <property type="project" value="TreeGrafter"/>
</dbReference>
<keyword evidence="2" id="KW-1185">Reference proteome</keyword>
<dbReference type="Pfam" id="PF14736">
    <property type="entry name" value="N_Asn_amidohyd"/>
    <property type="match status" value="1"/>
</dbReference>
<reference evidence="1" key="1">
    <citation type="submission" date="2022-12" db="EMBL/GenBank/DDBJ databases">
        <title>Genome assemblies of Blomia tropicalis.</title>
        <authorList>
            <person name="Cui Y."/>
        </authorList>
    </citation>
    <scope>NUCLEOTIDE SEQUENCE</scope>
    <source>
        <tissue evidence="1">Adult mites</tissue>
    </source>
</reference>